<dbReference type="GO" id="GO:0045490">
    <property type="term" value="P:pectin catabolic process"/>
    <property type="evidence" value="ECO:0007669"/>
    <property type="project" value="UniProtKB-UniRule"/>
</dbReference>
<dbReference type="InterPro" id="IPR000070">
    <property type="entry name" value="Pectinesterase_cat"/>
</dbReference>
<dbReference type="EC" id="3.1.1.11" evidence="5"/>
<dbReference type="PROSITE" id="PS00503">
    <property type="entry name" value="PECTINESTERASE_2"/>
    <property type="match status" value="1"/>
</dbReference>
<evidence type="ECO:0000259" key="6">
    <source>
        <dbReference type="Pfam" id="PF01095"/>
    </source>
</evidence>
<evidence type="ECO:0000259" key="7">
    <source>
        <dbReference type="Pfam" id="PF20434"/>
    </source>
</evidence>
<dbReference type="GO" id="GO:0042545">
    <property type="term" value="P:cell wall modification"/>
    <property type="evidence" value="ECO:0007669"/>
    <property type="project" value="UniProtKB-UniRule"/>
</dbReference>
<dbReference type="HOGENOM" id="CLU_417785_0_0_10"/>
<dbReference type="InterPro" id="IPR049492">
    <property type="entry name" value="BD-FAE-like_dom"/>
</dbReference>
<evidence type="ECO:0000256" key="3">
    <source>
        <dbReference type="ARBA" id="ARBA00023085"/>
    </source>
</evidence>
<keyword evidence="9" id="KW-1185">Reference proteome</keyword>
<evidence type="ECO:0000256" key="5">
    <source>
        <dbReference type="RuleBase" id="RU000589"/>
    </source>
</evidence>
<accession>A3XP88</accession>
<dbReference type="PANTHER" id="PTHR31321:SF57">
    <property type="entry name" value="PECTINESTERASE 53-RELATED"/>
    <property type="match status" value="1"/>
</dbReference>
<name>A3XP88_LEEBM</name>
<dbReference type="Pfam" id="PF20434">
    <property type="entry name" value="BD-FAE"/>
    <property type="match status" value="1"/>
</dbReference>
<dbReference type="GO" id="GO:0030599">
    <property type="term" value="F:pectinesterase activity"/>
    <property type="evidence" value="ECO:0007669"/>
    <property type="project" value="UniProtKB-UniRule"/>
</dbReference>
<evidence type="ECO:0000313" key="9">
    <source>
        <dbReference type="Proteomes" id="UP000001601"/>
    </source>
</evidence>
<evidence type="ECO:0000313" key="8">
    <source>
        <dbReference type="EMBL" id="EAQ48632.1"/>
    </source>
</evidence>
<feature type="active site" evidence="4">
    <location>
        <position position="481"/>
    </location>
</feature>
<evidence type="ECO:0000256" key="1">
    <source>
        <dbReference type="ARBA" id="ARBA00008891"/>
    </source>
</evidence>
<dbReference type="InterPro" id="IPR029058">
    <property type="entry name" value="AB_hydrolase_fold"/>
</dbReference>
<dbReference type="InterPro" id="IPR012334">
    <property type="entry name" value="Pectin_lyas_fold"/>
</dbReference>
<comment type="catalytic activity">
    <reaction evidence="5">
        <text>[(1-&gt;4)-alpha-D-galacturonosyl methyl ester](n) + n H2O = [(1-&gt;4)-alpha-D-galacturonosyl](n) + n methanol + n H(+)</text>
        <dbReference type="Rhea" id="RHEA:22380"/>
        <dbReference type="Rhea" id="RHEA-COMP:14570"/>
        <dbReference type="Rhea" id="RHEA-COMP:14573"/>
        <dbReference type="ChEBI" id="CHEBI:15377"/>
        <dbReference type="ChEBI" id="CHEBI:15378"/>
        <dbReference type="ChEBI" id="CHEBI:17790"/>
        <dbReference type="ChEBI" id="CHEBI:140522"/>
        <dbReference type="ChEBI" id="CHEBI:140523"/>
        <dbReference type="EC" id="3.1.1.11"/>
    </reaction>
</comment>
<proteinExistence type="inferred from homology"/>
<dbReference type="AlphaFoldDB" id="A3XP88"/>
<organism evidence="8 9">
    <name type="scientific">Leeuwenhoekiella blandensis (strain CECT 7118 / CCUG 51940 / KCTC 22103 / MED217)</name>
    <name type="common">Flavobacterium sp. (strain MED217)</name>
    <dbReference type="NCBI Taxonomy" id="398720"/>
    <lineage>
        <taxon>Bacteria</taxon>
        <taxon>Pseudomonadati</taxon>
        <taxon>Bacteroidota</taxon>
        <taxon>Flavobacteriia</taxon>
        <taxon>Flavobacteriales</taxon>
        <taxon>Flavobacteriaceae</taxon>
        <taxon>Leeuwenhoekiella</taxon>
    </lineage>
</organism>
<dbReference type="Gene3D" id="3.40.50.1820">
    <property type="entry name" value="alpha/beta hydrolase"/>
    <property type="match status" value="1"/>
</dbReference>
<dbReference type="PANTHER" id="PTHR31321">
    <property type="entry name" value="ACYL-COA THIOESTER HYDROLASE YBHC-RELATED"/>
    <property type="match status" value="1"/>
</dbReference>
<keyword evidence="2 5" id="KW-0378">Hydrolase</keyword>
<evidence type="ECO:0000256" key="4">
    <source>
        <dbReference type="PROSITE-ProRule" id="PRU10040"/>
    </source>
</evidence>
<dbReference type="GO" id="GO:0009279">
    <property type="term" value="C:cell outer membrane"/>
    <property type="evidence" value="ECO:0007669"/>
    <property type="project" value="TreeGrafter"/>
</dbReference>
<dbReference type="Pfam" id="PF01095">
    <property type="entry name" value="Pectinesterase"/>
    <property type="match status" value="1"/>
</dbReference>
<dbReference type="Gene3D" id="2.160.20.10">
    <property type="entry name" value="Single-stranded right-handed beta-helix, Pectin lyase-like"/>
    <property type="match status" value="1"/>
</dbReference>
<comment type="pathway">
    <text evidence="5">Glycan metabolism; pectin degradation; 2-dehydro-3-deoxy-D-gluconate from pectin: step 1/5.</text>
</comment>
<dbReference type="STRING" id="398720.MED217_08795"/>
<dbReference type="Proteomes" id="UP000001601">
    <property type="component" value="Unassembled WGS sequence"/>
</dbReference>
<dbReference type="OrthoDB" id="9777975at2"/>
<dbReference type="InterPro" id="IPR011050">
    <property type="entry name" value="Pectin_lyase_fold/virulence"/>
</dbReference>
<comment type="caution">
    <text evidence="8">The sequence shown here is derived from an EMBL/GenBank/DDBJ whole genome shotgun (WGS) entry which is preliminary data.</text>
</comment>
<dbReference type="SUPFAM" id="SSF53474">
    <property type="entry name" value="alpha/beta-Hydrolases"/>
    <property type="match status" value="1"/>
</dbReference>
<feature type="domain" description="Pectinesterase catalytic" evidence="6">
    <location>
        <begin position="325"/>
        <end position="609"/>
    </location>
</feature>
<evidence type="ECO:0000256" key="2">
    <source>
        <dbReference type="ARBA" id="ARBA00022801"/>
    </source>
</evidence>
<reference evidence="8 9" key="1">
    <citation type="journal article" date="2007" name="Nature">
        <title>Light stimulates growth of proteorhodopsin-containing marine Flavobacteria.</title>
        <authorList>
            <person name="Gomez-Consarnau L."/>
            <person name="Gonzalez J.M."/>
            <person name="Coll-Llado M."/>
            <person name="Gourdon P."/>
            <person name="Pascher T."/>
            <person name="Neutze R."/>
            <person name="Pedros-Alio C."/>
            <person name="Pinhassi J."/>
        </authorList>
    </citation>
    <scope>NUCLEOTIDE SEQUENCE [LARGE SCALE GENOMIC DNA]</scope>
    <source>
        <strain evidence="8 9">MED217</strain>
    </source>
</reference>
<gene>
    <name evidence="8" type="ORF">MED217_08795</name>
</gene>
<keyword evidence="3 5" id="KW-0063">Aspartyl esterase</keyword>
<dbReference type="UniPathway" id="UPA00545">
    <property type="reaction ID" value="UER00823"/>
</dbReference>
<dbReference type="EMBL" id="AANC01000007">
    <property type="protein sequence ID" value="EAQ48632.1"/>
    <property type="molecule type" value="Genomic_DNA"/>
</dbReference>
<dbReference type="eggNOG" id="COG0657">
    <property type="taxonomic scope" value="Bacteria"/>
</dbReference>
<sequence length="622" mass="69846">MNRFFHLTILIQILATTFAYSQKEKLNLRPYSIETTYEHLKKDHPFIESITPLNDTLYQAKTDVVYKKTETSDLKLDAYYPKDALDQTYPGVLLIHGGGWFSGSKENERVMAQHLAANGYVAVTASYRLGREAIYPAGVLDLKDALRWMQANAAQLHLDKNRIATLGASAGAQLAMLLGVTPNSEVFNETEEQYSTKVQAIVNVDGVTSFVHPEAGKGALLDAWLGHTFEENPEIWAEASPLEYVSEATPPTLFINSAQPRFHAGRDDYTAQLDAYGIYNEVHTLPKTPHSFWLMHPWFEPTLRYTLNFLDKTLKVPFKDPYRVITVGKEDQADFTTIQEAVNSIRVFGPGEVLISINPGVYKEKLVIPAHMSKVTLQGSGVGETRITYDDHSGKLNPVTGNEHGTFTSHTVIVRGTDIHFKNLTIANSSCNEGQAVALHVEGDRFVAEDCAIIGCQDTLYTATDGGRQFYKNCYIEGTTDFIFGQATVVFQDCEIHSTANSYITAAATPQDQEYGYVFFNCELTAADDVDRVYLGRPWRPYARTVFIDTEMAQHIVPEGWHAWPGDAMFPNKEKTAYYAEYKSTGAGANPDKRVYWSKQLSEWTRDQYTFKNTFNGWVPNQ</sequence>
<feature type="domain" description="BD-FAE-like" evidence="7">
    <location>
        <begin position="76"/>
        <end position="257"/>
    </location>
</feature>
<dbReference type="eggNOG" id="COG4677">
    <property type="taxonomic scope" value="Bacteria"/>
</dbReference>
<dbReference type="RefSeq" id="WP_009780135.1">
    <property type="nucleotide sequence ID" value="NZ_CH672395.1"/>
</dbReference>
<dbReference type="InterPro" id="IPR033131">
    <property type="entry name" value="Pectinesterase_Asp_AS"/>
</dbReference>
<protein>
    <recommendedName>
        <fullName evidence="5">Pectinesterase</fullName>
        <ecNumber evidence="5">3.1.1.11</ecNumber>
    </recommendedName>
</protein>
<dbReference type="SUPFAM" id="SSF51126">
    <property type="entry name" value="Pectin lyase-like"/>
    <property type="match status" value="1"/>
</dbReference>
<comment type="similarity">
    <text evidence="1">Belongs to the pectinesterase family.</text>
</comment>